<dbReference type="Gene3D" id="3.20.20.140">
    <property type="entry name" value="Metal-dependent hydrolases"/>
    <property type="match status" value="1"/>
</dbReference>
<dbReference type="GO" id="GO:0016787">
    <property type="term" value="F:hydrolase activity"/>
    <property type="evidence" value="ECO:0007669"/>
    <property type="project" value="InterPro"/>
</dbReference>
<keyword evidence="1" id="KW-0456">Lyase</keyword>
<evidence type="ECO:0000256" key="1">
    <source>
        <dbReference type="ARBA" id="ARBA00023239"/>
    </source>
</evidence>
<dbReference type="InterPro" id="IPR006680">
    <property type="entry name" value="Amidohydro-rel"/>
</dbReference>
<dbReference type="SUPFAM" id="SSF51556">
    <property type="entry name" value="Metallo-dependent hydrolases"/>
    <property type="match status" value="1"/>
</dbReference>
<sequence length="434" mass="48713">MTTDPNSPYVIVSADSHAGLPTEDYRAYLSSAVHPQFDEFLSERAAALEASTRLGVRNEDYAKQWFEEHEEALRSGWDAGRRDLELDGDGVAGEVVFPDADAVESRTCVPFGAGLGLSGDMDPVLGLAGAQAHNRWLADLCSNSPERRKGVALVPITAPMPEVLAEIRRIKADGLGAVMIPAMWMNQTPYHDRKYDAVWALCEEMDLPIVTHSGPAARSEYGDHLGIYVTEVTWWPARPMWFMLWSGVFERFPKLKFGVTEAGCWWLPALMWFWDRLFLGQKGTEKLGKDPFKGAVSMPPSEYIDRNCFIGASNTKRRELGMRYEIGVDNILWGNDFPHPEGTWPHTRSWLQKTFHDIPIDETRRMVGLAAAEVYGFDLAALQPHADRIGPTPRELGQITDDDPTGARLVARWDATKSVGRHWLTDHDFPLLDF</sequence>
<feature type="domain" description="Amidohydrolase-related" evidence="2">
    <location>
        <begin position="111"/>
        <end position="377"/>
    </location>
</feature>
<evidence type="ECO:0000259" key="2">
    <source>
        <dbReference type="Pfam" id="PF04909"/>
    </source>
</evidence>
<dbReference type="PANTHER" id="PTHR21240:SF28">
    <property type="entry name" value="ISO-OROTATE DECARBOXYLASE (EUROFUNG)"/>
    <property type="match status" value="1"/>
</dbReference>
<accession>A0A6J7CNM1</accession>
<organism evidence="3">
    <name type="scientific">freshwater metagenome</name>
    <dbReference type="NCBI Taxonomy" id="449393"/>
    <lineage>
        <taxon>unclassified sequences</taxon>
        <taxon>metagenomes</taxon>
        <taxon>ecological metagenomes</taxon>
    </lineage>
</organism>
<name>A0A6J7CNM1_9ZZZZ</name>
<dbReference type="Pfam" id="PF04909">
    <property type="entry name" value="Amidohydro_2"/>
    <property type="match status" value="1"/>
</dbReference>
<dbReference type="PANTHER" id="PTHR21240">
    <property type="entry name" value="2-AMINO-3-CARBOXYLMUCONATE-6-SEMIALDEHYDE DECARBOXYLASE"/>
    <property type="match status" value="1"/>
</dbReference>
<dbReference type="GO" id="GO:0019748">
    <property type="term" value="P:secondary metabolic process"/>
    <property type="evidence" value="ECO:0007669"/>
    <property type="project" value="TreeGrafter"/>
</dbReference>
<dbReference type="InterPro" id="IPR032465">
    <property type="entry name" value="ACMSD"/>
</dbReference>
<gene>
    <name evidence="3" type="ORF">UFOPK3376_00114</name>
</gene>
<dbReference type="GO" id="GO:0016831">
    <property type="term" value="F:carboxy-lyase activity"/>
    <property type="evidence" value="ECO:0007669"/>
    <property type="project" value="InterPro"/>
</dbReference>
<dbReference type="AlphaFoldDB" id="A0A6J7CNM1"/>
<dbReference type="EMBL" id="CAFBLP010000002">
    <property type="protein sequence ID" value="CAB4858468.1"/>
    <property type="molecule type" value="Genomic_DNA"/>
</dbReference>
<reference evidence="3" key="1">
    <citation type="submission" date="2020-05" db="EMBL/GenBank/DDBJ databases">
        <authorList>
            <person name="Chiriac C."/>
            <person name="Salcher M."/>
            <person name="Ghai R."/>
            <person name="Kavagutti S V."/>
        </authorList>
    </citation>
    <scope>NUCLEOTIDE SEQUENCE</scope>
</reference>
<protein>
    <submittedName>
        <fullName evidence="3">Unannotated protein</fullName>
    </submittedName>
</protein>
<proteinExistence type="predicted"/>
<dbReference type="InterPro" id="IPR032466">
    <property type="entry name" value="Metal_Hydrolase"/>
</dbReference>
<dbReference type="GO" id="GO:0005737">
    <property type="term" value="C:cytoplasm"/>
    <property type="evidence" value="ECO:0007669"/>
    <property type="project" value="TreeGrafter"/>
</dbReference>
<evidence type="ECO:0000313" key="3">
    <source>
        <dbReference type="EMBL" id="CAB4858468.1"/>
    </source>
</evidence>